<keyword evidence="4" id="KW-1185">Reference proteome</keyword>
<dbReference type="Proteomes" id="UP001500185">
    <property type="component" value="Unassembled WGS sequence"/>
</dbReference>
<evidence type="ECO:0000259" key="2">
    <source>
        <dbReference type="SMART" id="SM01003"/>
    </source>
</evidence>
<dbReference type="EMBL" id="BAAAGG010000005">
    <property type="protein sequence ID" value="GAA0757917.1"/>
    <property type="molecule type" value="Genomic_DNA"/>
</dbReference>
<name>A0ABP3VFQ9_9FLAO</name>
<organism evidence="3 4">
    <name type="scientific">Psychroflexus lacisalsi</name>
    <dbReference type="NCBI Taxonomy" id="503928"/>
    <lineage>
        <taxon>Bacteria</taxon>
        <taxon>Pseudomonadati</taxon>
        <taxon>Bacteroidota</taxon>
        <taxon>Flavobacteriia</taxon>
        <taxon>Flavobacteriales</taxon>
        <taxon>Flavobacteriaceae</taxon>
        <taxon>Psychroflexus</taxon>
    </lineage>
</organism>
<dbReference type="PANTHER" id="PTHR11133:SF22">
    <property type="entry name" value="ALPHA-AMINOADIPIC SEMIALDEHYDE SYNTHASE, MITOCHONDRIAL"/>
    <property type="match status" value="1"/>
</dbReference>
<dbReference type="Pfam" id="PF05222">
    <property type="entry name" value="AlaDh_PNT_N"/>
    <property type="match status" value="1"/>
</dbReference>
<dbReference type="Gene3D" id="3.40.50.720">
    <property type="entry name" value="NAD(P)-binding Rossmann-like Domain"/>
    <property type="match status" value="2"/>
</dbReference>
<dbReference type="PANTHER" id="PTHR11133">
    <property type="entry name" value="SACCHAROPINE DEHYDROGENASE"/>
    <property type="match status" value="1"/>
</dbReference>
<evidence type="ECO:0000256" key="1">
    <source>
        <dbReference type="ARBA" id="ARBA00023002"/>
    </source>
</evidence>
<dbReference type="CDD" id="cd05199">
    <property type="entry name" value="SDH_like"/>
    <property type="match status" value="1"/>
</dbReference>
<dbReference type="SUPFAM" id="SSF52283">
    <property type="entry name" value="Formate/glycerate dehydrogenase catalytic domain-like"/>
    <property type="match status" value="1"/>
</dbReference>
<evidence type="ECO:0000313" key="4">
    <source>
        <dbReference type="Proteomes" id="UP001500185"/>
    </source>
</evidence>
<gene>
    <name evidence="3" type="ORF">GCM10009433_14590</name>
</gene>
<protein>
    <submittedName>
        <fullName evidence="3">NAD(P)-dependent oxidoreductase</fullName>
    </submittedName>
</protein>
<feature type="domain" description="Alanine dehydrogenase/pyridine nucleotide transhydrogenase N-terminal" evidence="2">
    <location>
        <begin position="31"/>
        <end position="163"/>
    </location>
</feature>
<sequence>MFPSQNRNAKVDINTIFEVKNHLKIRGMKIGLIKERKTPPDRRVVFSPQKAAEVQSQFKDLQFVVEPSDIRIFSDEAYLNQGLELSENISNCDVLLGVKEVPEEALIPNTSYFFFSHTIKKQPYNRDLLKAVLDKNIQLYDHEVITAASGNRLIGFGRYAGLVGAYNGFRALGLRDQLFELPKVDNLADLDALKQELDNIKIPNLKICLSGLGKVARGAKEILDYLQIKEVGVEVYLNSTFEEPVYAVIDVLDYNKRKDGQPGKISEFFLDPTPYESDFMRFAKVTDYFIAGHFYGDNAPFLFSREDAKRSDFNINLIADISCDIDGPVASTIRPSTIANPFYGYDPQTESEVAFDTKNAITVMAVDNLPCELPKDASEGFGEMFAEHVIPAFFNGDLDGILERARMTKDGNLTPKYAYLQDFVEDNE</sequence>
<reference evidence="4" key="1">
    <citation type="journal article" date="2019" name="Int. J. Syst. Evol. Microbiol.">
        <title>The Global Catalogue of Microorganisms (GCM) 10K type strain sequencing project: providing services to taxonomists for standard genome sequencing and annotation.</title>
        <authorList>
            <consortium name="The Broad Institute Genomics Platform"/>
            <consortium name="The Broad Institute Genome Sequencing Center for Infectious Disease"/>
            <person name="Wu L."/>
            <person name="Ma J."/>
        </authorList>
    </citation>
    <scope>NUCLEOTIDE SEQUENCE [LARGE SCALE GENOMIC DNA]</scope>
    <source>
        <strain evidence="4">JCM 16231</strain>
    </source>
</reference>
<dbReference type="InterPro" id="IPR051168">
    <property type="entry name" value="AASS"/>
</dbReference>
<proteinExistence type="predicted"/>
<keyword evidence="1" id="KW-0560">Oxidoreductase</keyword>
<comment type="caution">
    <text evidence="3">The sequence shown here is derived from an EMBL/GenBank/DDBJ whole genome shotgun (WGS) entry which is preliminary data.</text>
</comment>
<dbReference type="SMART" id="SM01003">
    <property type="entry name" value="AlaDh_PNT_N"/>
    <property type="match status" value="1"/>
</dbReference>
<accession>A0ABP3VFQ9</accession>
<evidence type="ECO:0000313" key="3">
    <source>
        <dbReference type="EMBL" id="GAA0757917.1"/>
    </source>
</evidence>
<dbReference type="InterPro" id="IPR007886">
    <property type="entry name" value="AlaDH/PNT_N"/>
</dbReference>